<feature type="compositionally biased region" description="Polar residues" evidence="1">
    <location>
        <begin position="1"/>
        <end position="13"/>
    </location>
</feature>
<name>A0A256FUA8_9HYPH</name>
<comment type="caution">
    <text evidence="2">The sequence shown here is derived from an EMBL/GenBank/DDBJ whole genome shotgun (WGS) entry which is preliminary data.</text>
</comment>
<organism evidence="2 3">
    <name type="scientific">Brucella rhizosphaerae</name>
    <dbReference type="NCBI Taxonomy" id="571254"/>
    <lineage>
        <taxon>Bacteria</taxon>
        <taxon>Pseudomonadati</taxon>
        <taxon>Pseudomonadota</taxon>
        <taxon>Alphaproteobacteria</taxon>
        <taxon>Hyphomicrobiales</taxon>
        <taxon>Brucellaceae</taxon>
        <taxon>Brucella/Ochrobactrum group</taxon>
        <taxon>Brucella</taxon>
    </lineage>
</organism>
<accession>A0A256FUA8</accession>
<evidence type="ECO:0000256" key="1">
    <source>
        <dbReference type="SAM" id="MobiDB-lite"/>
    </source>
</evidence>
<dbReference type="Proteomes" id="UP000216345">
    <property type="component" value="Unassembled WGS sequence"/>
</dbReference>
<evidence type="ECO:0000313" key="3">
    <source>
        <dbReference type="Proteomes" id="UP000216345"/>
    </source>
</evidence>
<evidence type="ECO:0000313" key="2">
    <source>
        <dbReference type="EMBL" id="OYR18462.1"/>
    </source>
</evidence>
<reference evidence="2 3" key="1">
    <citation type="submission" date="2017-07" db="EMBL/GenBank/DDBJ databases">
        <title>Phylogenetic study on the rhizospheric bacterium Ochrobactrum sp. A44.</title>
        <authorList>
            <person name="Krzyzanowska D.M."/>
            <person name="Ossowicki A."/>
            <person name="Rajewska M."/>
            <person name="Maciag T."/>
            <person name="Kaczynski Z."/>
            <person name="Czerwicka M."/>
            <person name="Jafra S."/>
        </authorList>
    </citation>
    <scope>NUCLEOTIDE SEQUENCE [LARGE SCALE GENOMIC DNA]</scope>
    <source>
        <strain evidence="2 3">PR17</strain>
    </source>
</reference>
<gene>
    <name evidence="2" type="ORF">CEV32_3269</name>
</gene>
<sequence>MNTDDQQAGQQTVRNHEQRHGNKFLHAFAPKPYGKWNIAAATQGAHSQKLEVKKIPS</sequence>
<dbReference type="EMBL" id="NNRK01000012">
    <property type="protein sequence ID" value="OYR18462.1"/>
    <property type="molecule type" value="Genomic_DNA"/>
</dbReference>
<dbReference type="AlphaFoldDB" id="A0A256FUA8"/>
<keyword evidence="3" id="KW-1185">Reference proteome</keyword>
<proteinExistence type="predicted"/>
<feature type="region of interest" description="Disordered" evidence="1">
    <location>
        <begin position="1"/>
        <end position="21"/>
    </location>
</feature>
<protein>
    <submittedName>
        <fullName evidence="2">Uncharacterized protein</fullName>
    </submittedName>
</protein>